<feature type="domain" description="Large ribosomal subunit protein bL25 beta" evidence="7">
    <location>
        <begin position="106"/>
        <end position="185"/>
    </location>
</feature>
<evidence type="ECO:0000259" key="6">
    <source>
        <dbReference type="Pfam" id="PF01386"/>
    </source>
</evidence>
<keyword evidence="2 5" id="KW-0694">RNA-binding</keyword>
<dbReference type="InterPro" id="IPR029751">
    <property type="entry name" value="Ribosomal_L25_dom"/>
</dbReference>
<accession>A0A921AWA7</accession>
<name>A0A921AWA7_9BACT</name>
<dbReference type="NCBIfam" id="TIGR00731">
    <property type="entry name" value="bL25_bact_ctc"/>
    <property type="match status" value="1"/>
</dbReference>
<dbReference type="HAMAP" id="MF_01334">
    <property type="entry name" value="Ribosomal_bL25_CTC"/>
    <property type="match status" value="1"/>
</dbReference>
<reference evidence="8" key="1">
    <citation type="journal article" date="2021" name="PeerJ">
        <title>Extensive microbial diversity within the chicken gut microbiome revealed by metagenomics and culture.</title>
        <authorList>
            <person name="Gilroy R."/>
            <person name="Ravi A."/>
            <person name="Getino M."/>
            <person name="Pursley I."/>
            <person name="Horton D.L."/>
            <person name="Alikhan N.F."/>
            <person name="Baker D."/>
            <person name="Gharbi K."/>
            <person name="Hall N."/>
            <person name="Watson M."/>
            <person name="Adriaenssens E.M."/>
            <person name="Foster-Nyarko E."/>
            <person name="Jarju S."/>
            <person name="Secka A."/>
            <person name="Antonio M."/>
            <person name="Oren A."/>
            <person name="Chaudhuri R.R."/>
            <person name="La Ragione R."/>
            <person name="Hildebrand F."/>
            <person name="Pallen M.J."/>
        </authorList>
    </citation>
    <scope>NUCLEOTIDE SEQUENCE</scope>
    <source>
        <strain evidence="8">ChiGjej2B2-19336</strain>
    </source>
</reference>
<sequence length="196" mass="21814">MSELKTLSVKKRTAFGKGANRRLRTEALVPGVYYTADGQNIAVQMAELPLSKIYEQVGRTNVFQLEIEDENGVKTLHPVFVWDAQYSPVKNTFTHVDFFGVDLDKEIKVKVQVEYVGTPKGVKMGGTMETYRDEVVLSAKPADMPRKVSLDVSGMEINQTIRVSNMPLPEGVKAVYKSDFTMVSVFMEGAEEAPAE</sequence>
<gene>
    <name evidence="5" type="primary">rplY</name>
    <name evidence="5" type="synonym">ctc</name>
    <name evidence="8" type="ORF">K8W16_06540</name>
</gene>
<keyword evidence="3 5" id="KW-0689">Ribosomal protein</keyword>
<evidence type="ECO:0000313" key="9">
    <source>
        <dbReference type="Proteomes" id="UP000698963"/>
    </source>
</evidence>
<dbReference type="GO" id="GO:0022625">
    <property type="term" value="C:cytosolic large ribosomal subunit"/>
    <property type="evidence" value="ECO:0007669"/>
    <property type="project" value="TreeGrafter"/>
</dbReference>
<comment type="caution">
    <text evidence="8">The sequence shown here is derived from an EMBL/GenBank/DDBJ whole genome shotgun (WGS) entry which is preliminary data.</text>
</comment>
<keyword evidence="4 5" id="KW-0687">Ribonucleoprotein</keyword>
<evidence type="ECO:0000313" key="8">
    <source>
        <dbReference type="EMBL" id="HJD97284.1"/>
    </source>
</evidence>
<dbReference type="Pfam" id="PF14693">
    <property type="entry name" value="Ribosomal_TL5_C"/>
    <property type="match status" value="1"/>
</dbReference>
<dbReference type="InterPro" id="IPR011035">
    <property type="entry name" value="Ribosomal_bL25/Gln-tRNA_synth"/>
</dbReference>
<organism evidence="8 9">
    <name type="scientific">Mailhella massiliensis</name>
    <dbReference type="NCBI Taxonomy" id="1903261"/>
    <lineage>
        <taxon>Bacteria</taxon>
        <taxon>Pseudomonadati</taxon>
        <taxon>Thermodesulfobacteriota</taxon>
        <taxon>Desulfovibrionia</taxon>
        <taxon>Desulfovibrionales</taxon>
        <taxon>Desulfovibrionaceae</taxon>
        <taxon>Mailhella</taxon>
    </lineage>
</organism>
<dbReference type="SUPFAM" id="SSF50715">
    <property type="entry name" value="Ribosomal protein L25-like"/>
    <property type="match status" value="1"/>
</dbReference>
<dbReference type="PANTHER" id="PTHR33284">
    <property type="entry name" value="RIBOSOMAL PROTEIN L25/GLN-TRNA SYNTHETASE, ANTI-CODON-BINDING DOMAIN-CONTAINING PROTEIN"/>
    <property type="match status" value="1"/>
</dbReference>
<dbReference type="Gene3D" id="2.40.240.10">
    <property type="entry name" value="Ribosomal Protein L25, Chain P"/>
    <property type="match status" value="1"/>
</dbReference>
<dbReference type="RefSeq" id="WP_304122260.1">
    <property type="nucleotide sequence ID" value="NZ_DYZA01000128.1"/>
</dbReference>
<comment type="function">
    <text evidence="5">This is one of the proteins that binds to the 5S RNA in the ribosome where it forms part of the central protuberance.</text>
</comment>
<evidence type="ECO:0000256" key="3">
    <source>
        <dbReference type="ARBA" id="ARBA00022980"/>
    </source>
</evidence>
<evidence type="ECO:0000259" key="7">
    <source>
        <dbReference type="Pfam" id="PF14693"/>
    </source>
</evidence>
<protein>
    <recommendedName>
        <fullName evidence="5">Large ribosomal subunit protein bL25</fullName>
    </recommendedName>
    <alternativeName>
        <fullName evidence="5">General stress protein CTC</fullName>
    </alternativeName>
</protein>
<evidence type="ECO:0000256" key="1">
    <source>
        <dbReference type="ARBA" id="ARBA00022730"/>
    </source>
</evidence>
<proteinExistence type="inferred from homology"/>
<dbReference type="NCBIfam" id="NF004135">
    <property type="entry name" value="PRK05618.3-1"/>
    <property type="match status" value="1"/>
</dbReference>
<dbReference type="GO" id="GO:0008097">
    <property type="term" value="F:5S rRNA binding"/>
    <property type="evidence" value="ECO:0007669"/>
    <property type="project" value="InterPro"/>
</dbReference>
<comment type="similarity">
    <text evidence="5">Belongs to the bacterial ribosomal protein bL25 family. CTC subfamily.</text>
</comment>
<dbReference type="AlphaFoldDB" id="A0A921AWA7"/>
<evidence type="ECO:0000256" key="4">
    <source>
        <dbReference type="ARBA" id="ARBA00023274"/>
    </source>
</evidence>
<dbReference type="InterPro" id="IPR020930">
    <property type="entry name" value="Ribosomal_uL5_bac-type"/>
</dbReference>
<dbReference type="Proteomes" id="UP000698963">
    <property type="component" value="Unassembled WGS sequence"/>
</dbReference>
<dbReference type="InterPro" id="IPR037121">
    <property type="entry name" value="Ribosomal_bL25_C"/>
</dbReference>
<dbReference type="Pfam" id="PF01386">
    <property type="entry name" value="Ribosomal_L25p"/>
    <property type="match status" value="1"/>
</dbReference>
<feature type="domain" description="Large ribosomal subunit protein bL25 L25" evidence="6">
    <location>
        <begin position="7"/>
        <end position="98"/>
    </location>
</feature>
<evidence type="ECO:0000256" key="5">
    <source>
        <dbReference type="HAMAP-Rule" id="MF_01334"/>
    </source>
</evidence>
<dbReference type="EMBL" id="DYZA01000128">
    <property type="protein sequence ID" value="HJD97284.1"/>
    <property type="molecule type" value="Genomic_DNA"/>
</dbReference>
<dbReference type="CDD" id="cd00495">
    <property type="entry name" value="Ribosomal_L25_TL5_CTC"/>
    <property type="match status" value="1"/>
</dbReference>
<dbReference type="GO" id="GO:0006412">
    <property type="term" value="P:translation"/>
    <property type="evidence" value="ECO:0007669"/>
    <property type="project" value="UniProtKB-UniRule"/>
</dbReference>
<dbReference type="InterPro" id="IPR020057">
    <property type="entry name" value="Ribosomal_bL25_b-dom"/>
</dbReference>
<evidence type="ECO:0000256" key="2">
    <source>
        <dbReference type="ARBA" id="ARBA00022884"/>
    </source>
</evidence>
<keyword evidence="1 5" id="KW-0699">rRNA-binding</keyword>
<dbReference type="PANTHER" id="PTHR33284:SF1">
    <property type="entry name" value="RIBOSOMAL PROTEIN L25_GLN-TRNA SYNTHETASE, ANTI-CODON-BINDING DOMAIN-CONTAINING PROTEIN"/>
    <property type="match status" value="1"/>
</dbReference>
<dbReference type="InterPro" id="IPR001021">
    <property type="entry name" value="Ribosomal_bL25_long"/>
</dbReference>
<reference evidence="8" key="2">
    <citation type="submission" date="2021-09" db="EMBL/GenBank/DDBJ databases">
        <authorList>
            <person name="Gilroy R."/>
        </authorList>
    </citation>
    <scope>NUCLEOTIDE SEQUENCE</scope>
    <source>
        <strain evidence="8">ChiGjej2B2-19336</strain>
    </source>
</reference>
<comment type="subunit">
    <text evidence="5">Part of the 50S ribosomal subunit; part of the 5S rRNA/L5/L18/L25 subcomplex. Contacts the 5S rRNA. Binds to the 5S rRNA independently of L5 and L18.</text>
</comment>
<dbReference type="GO" id="GO:0003735">
    <property type="term" value="F:structural constituent of ribosome"/>
    <property type="evidence" value="ECO:0007669"/>
    <property type="project" value="InterPro"/>
</dbReference>
<dbReference type="Gene3D" id="2.170.120.20">
    <property type="entry name" value="Ribosomal protein L25, beta domain"/>
    <property type="match status" value="1"/>
</dbReference>
<dbReference type="InterPro" id="IPR020056">
    <property type="entry name" value="Rbsml_bL25/Gln-tRNA_synth_N"/>
</dbReference>